<dbReference type="EMBL" id="CAIJEO010000012">
    <property type="protein sequence ID" value="CAD0100582.1"/>
    <property type="molecule type" value="Genomic_DNA"/>
</dbReference>
<evidence type="ECO:0000313" key="1">
    <source>
        <dbReference type="EMBL" id="CAD0100582.1"/>
    </source>
</evidence>
<dbReference type="AlphaFoldDB" id="A0A9N8K843"/>
<reference evidence="1" key="1">
    <citation type="submission" date="2020-06" db="EMBL/GenBank/DDBJ databases">
        <authorList>
            <person name="Onetto C."/>
        </authorList>
    </citation>
    <scope>NUCLEOTIDE SEQUENCE</scope>
</reference>
<accession>A0A9N8K843</accession>
<sequence>MEPASETTMNLRPRGAKAEREMELCDVCDEYIPAENRCTCSTCGSLAHPDIEGLDEPAADFVCKRCVEQGKIGDIIDLGIEEGKA</sequence>
<dbReference type="SUPFAM" id="SSF57903">
    <property type="entry name" value="FYVE/PHD zinc finger"/>
    <property type="match status" value="1"/>
</dbReference>
<dbReference type="Proteomes" id="UP000714618">
    <property type="component" value="Unassembled WGS sequence"/>
</dbReference>
<name>A0A9N8K843_9PEZI</name>
<proteinExistence type="predicted"/>
<evidence type="ECO:0000313" key="2">
    <source>
        <dbReference type="Proteomes" id="UP000714618"/>
    </source>
</evidence>
<protein>
    <submittedName>
        <fullName evidence="1">Uncharacterized protein</fullName>
    </submittedName>
</protein>
<gene>
    <name evidence="1" type="ORF">AWRI4233_LOCUS9407</name>
</gene>
<keyword evidence="2" id="KW-1185">Reference proteome</keyword>
<organism evidence="1 2">
    <name type="scientific">Aureobasidium mustum</name>
    <dbReference type="NCBI Taxonomy" id="2773714"/>
    <lineage>
        <taxon>Eukaryota</taxon>
        <taxon>Fungi</taxon>
        <taxon>Dikarya</taxon>
        <taxon>Ascomycota</taxon>
        <taxon>Pezizomycotina</taxon>
        <taxon>Dothideomycetes</taxon>
        <taxon>Dothideomycetidae</taxon>
        <taxon>Dothideales</taxon>
        <taxon>Saccotheciaceae</taxon>
        <taxon>Aureobasidium</taxon>
    </lineage>
</organism>
<comment type="caution">
    <text evidence="1">The sequence shown here is derived from an EMBL/GenBank/DDBJ whole genome shotgun (WGS) entry which is preliminary data.</text>
</comment>
<dbReference type="InterPro" id="IPR011011">
    <property type="entry name" value="Znf_FYVE_PHD"/>
</dbReference>